<keyword evidence="5" id="KW-0560">Oxidoreductase</keyword>
<dbReference type="Proteomes" id="UP000756132">
    <property type="component" value="Chromosome 12"/>
</dbReference>
<dbReference type="GO" id="GO:0050660">
    <property type="term" value="F:flavin adenine dinucleotide binding"/>
    <property type="evidence" value="ECO:0007669"/>
    <property type="project" value="InterPro"/>
</dbReference>
<evidence type="ECO:0000256" key="5">
    <source>
        <dbReference type="ARBA" id="ARBA00023002"/>
    </source>
</evidence>
<comment type="cofactor">
    <cofactor evidence="1">
        <name>FAD</name>
        <dbReference type="ChEBI" id="CHEBI:57692"/>
    </cofactor>
</comment>
<evidence type="ECO:0000313" key="7">
    <source>
        <dbReference type="Proteomes" id="UP000756132"/>
    </source>
</evidence>
<dbReference type="InterPro" id="IPR050416">
    <property type="entry name" value="FAD-linked_Oxidoreductase"/>
</dbReference>
<dbReference type="OrthoDB" id="415825at2759"/>
<sequence>MATIAGVAGVQFQKGSQFWENDKYQYASSAHGMDHDMNPALIVQATNKEDIKATLSASDMKVLQASKQEDVDLVERATGQLLTKDDRRDFVFTSVSHSLMEFNTFLGKNKLFVPHGQCSHVHLGGHVHTGGYGQLGRSFGLFGDHVWAFWTINADSQEVFVTKGSDPELFWATLGGSPGNFGVTTHVLLEVHRDAHYKGSLGLKAMHLYNKKSVARLVGMVAEMSDNPDFPRNYDLCVSVLSGSFPLCALWPGLDSEIKEEQPSIFGEDNMLGWPRIIVVYAQWVPFSPTDKPDMTWFSRLQDGAIRLYQEGTLQKPMSELTPMWLFRDVREFDLPYVKRTYLTKSTPLQKDNWVPWITSRIDEIVAPLDNYLCFSCQIQAFGGKNSMFTRNADNGTSYSWRDSTMCCTIDAFHCSGHKQAAEDWQAENDQVGVGPGGIFSRQDRRVLWGSYGRREGEDGFDLDSVWERYYDDRGKYERLMRARAKANPYGTFTPNSFCVKRAA</sequence>
<dbReference type="Gene3D" id="3.40.462.20">
    <property type="match status" value="1"/>
</dbReference>
<dbReference type="RefSeq" id="XP_047768825.1">
    <property type="nucleotide sequence ID" value="XM_047912704.1"/>
</dbReference>
<keyword evidence="4" id="KW-0274">FAD</keyword>
<keyword evidence="3" id="KW-0285">Flavoprotein</keyword>
<evidence type="ECO:0000256" key="4">
    <source>
        <dbReference type="ARBA" id="ARBA00022827"/>
    </source>
</evidence>
<organism evidence="6 7">
    <name type="scientific">Passalora fulva</name>
    <name type="common">Tomato leaf mold</name>
    <name type="synonym">Cladosporium fulvum</name>
    <dbReference type="NCBI Taxonomy" id="5499"/>
    <lineage>
        <taxon>Eukaryota</taxon>
        <taxon>Fungi</taxon>
        <taxon>Dikarya</taxon>
        <taxon>Ascomycota</taxon>
        <taxon>Pezizomycotina</taxon>
        <taxon>Dothideomycetes</taxon>
        <taxon>Dothideomycetidae</taxon>
        <taxon>Mycosphaerellales</taxon>
        <taxon>Mycosphaerellaceae</taxon>
        <taxon>Fulvia</taxon>
    </lineage>
</organism>
<dbReference type="PANTHER" id="PTHR42973:SF39">
    <property type="entry name" value="FAD-BINDING PCMH-TYPE DOMAIN-CONTAINING PROTEIN"/>
    <property type="match status" value="1"/>
</dbReference>
<evidence type="ECO:0000256" key="1">
    <source>
        <dbReference type="ARBA" id="ARBA00001974"/>
    </source>
</evidence>
<evidence type="ECO:0008006" key="8">
    <source>
        <dbReference type="Google" id="ProtNLM"/>
    </source>
</evidence>
<gene>
    <name evidence="6" type="ORF">CLAFUR5_13556</name>
</gene>
<dbReference type="Gene3D" id="3.30.465.10">
    <property type="match status" value="1"/>
</dbReference>
<name>A0A9Q8UVX8_PASFU</name>
<reference evidence="6" key="2">
    <citation type="journal article" date="2022" name="Microb. Genom.">
        <title>A chromosome-scale genome assembly of the tomato pathogen Cladosporium fulvum reveals a compartmentalized genome architecture and the presence of a dispensable chromosome.</title>
        <authorList>
            <person name="Zaccaron A.Z."/>
            <person name="Chen L.H."/>
            <person name="Samaras A."/>
            <person name="Stergiopoulos I."/>
        </authorList>
    </citation>
    <scope>NUCLEOTIDE SEQUENCE</scope>
    <source>
        <strain evidence="6">Race5_Kim</strain>
    </source>
</reference>
<accession>A0A9Q8UVX8</accession>
<evidence type="ECO:0000256" key="2">
    <source>
        <dbReference type="ARBA" id="ARBA00005466"/>
    </source>
</evidence>
<dbReference type="AlphaFoldDB" id="A0A9Q8UVX8"/>
<dbReference type="KEGG" id="ffu:CLAFUR5_13556"/>
<dbReference type="SUPFAM" id="SSF56176">
    <property type="entry name" value="FAD-binding/transporter-associated domain-like"/>
    <property type="match status" value="1"/>
</dbReference>
<keyword evidence="7" id="KW-1185">Reference proteome</keyword>
<dbReference type="InterPro" id="IPR036318">
    <property type="entry name" value="FAD-bd_PCMH-like_sf"/>
</dbReference>
<protein>
    <recommendedName>
        <fullName evidence="8">FAD-binding PCMH-type domain-containing protein</fullName>
    </recommendedName>
</protein>
<dbReference type="PANTHER" id="PTHR42973">
    <property type="entry name" value="BINDING OXIDOREDUCTASE, PUTATIVE (AFU_ORTHOLOGUE AFUA_1G17690)-RELATED"/>
    <property type="match status" value="1"/>
</dbReference>
<proteinExistence type="inferred from homology"/>
<dbReference type="GO" id="GO:0016491">
    <property type="term" value="F:oxidoreductase activity"/>
    <property type="evidence" value="ECO:0007669"/>
    <property type="project" value="UniProtKB-KW"/>
</dbReference>
<dbReference type="EMBL" id="CP090174">
    <property type="protein sequence ID" value="UJO24459.1"/>
    <property type="molecule type" value="Genomic_DNA"/>
</dbReference>
<reference evidence="6" key="1">
    <citation type="submission" date="2021-12" db="EMBL/GenBank/DDBJ databases">
        <authorList>
            <person name="Zaccaron A."/>
            <person name="Stergiopoulos I."/>
        </authorList>
    </citation>
    <scope>NUCLEOTIDE SEQUENCE</scope>
    <source>
        <strain evidence="6">Race5_Kim</strain>
    </source>
</reference>
<comment type="similarity">
    <text evidence="2">Belongs to the oxygen-dependent FAD-linked oxidoreductase family.</text>
</comment>
<dbReference type="GeneID" id="71993434"/>
<dbReference type="InterPro" id="IPR016169">
    <property type="entry name" value="FAD-bd_PCMH_sub2"/>
</dbReference>
<evidence type="ECO:0000313" key="6">
    <source>
        <dbReference type="EMBL" id="UJO24459.1"/>
    </source>
</evidence>
<evidence type="ECO:0000256" key="3">
    <source>
        <dbReference type="ARBA" id="ARBA00022630"/>
    </source>
</evidence>